<evidence type="ECO:0000256" key="11">
    <source>
        <dbReference type="ARBA" id="ARBA00022963"/>
    </source>
</evidence>
<evidence type="ECO:0000256" key="16">
    <source>
        <dbReference type="SAM" id="MobiDB-lite"/>
    </source>
</evidence>
<feature type="compositionally biased region" description="Polar residues" evidence="16">
    <location>
        <begin position="123"/>
        <end position="137"/>
    </location>
</feature>
<evidence type="ECO:0000256" key="14">
    <source>
        <dbReference type="ARBA" id="ARBA00023237"/>
    </source>
</evidence>
<dbReference type="InterPro" id="IPR003187">
    <property type="entry name" value="PLipase_A1"/>
</dbReference>
<dbReference type="Proteomes" id="UP001165267">
    <property type="component" value="Unassembled WGS sequence"/>
</dbReference>
<dbReference type="RefSeq" id="WP_257512329.1">
    <property type="nucleotide sequence ID" value="NZ_JANKHG010000018.1"/>
</dbReference>
<comment type="subcellular location">
    <subcellularLocation>
        <location evidence="15">Cell outer membrane</location>
        <topology evidence="15">Multi-pass membrane protein</topology>
    </subcellularLocation>
    <text evidence="15">One of the very few enzymes located there.</text>
</comment>
<evidence type="ECO:0000256" key="5">
    <source>
        <dbReference type="ARBA" id="ARBA00022452"/>
    </source>
</evidence>
<evidence type="ECO:0000256" key="4">
    <source>
        <dbReference type="ARBA" id="ARBA00011702"/>
    </source>
</evidence>
<proteinExistence type="inferred from homology"/>
<comment type="subunit">
    <text evidence="4 15">Homodimer; dimerization is reversible, and the dimeric form is the active one.</text>
</comment>
<keyword evidence="8 15" id="KW-0732">Signal</keyword>
<dbReference type="PRINTS" id="PR01486">
    <property type="entry name" value="PHPHLIPASEA1"/>
</dbReference>
<reference evidence="17" key="1">
    <citation type="submission" date="2022-07" db="EMBL/GenBank/DDBJ databases">
        <authorList>
            <person name="Xamxidin M."/>
        </authorList>
    </citation>
    <scope>NUCLEOTIDE SEQUENCE</scope>
    <source>
        <strain evidence="17">YS8-69</strain>
    </source>
</reference>
<organism evidence="17 18">
    <name type="scientific">Limnobacter parvus</name>
    <dbReference type="NCBI Taxonomy" id="2939690"/>
    <lineage>
        <taxon>Bacteria</taxon>
        <taxon>Pseudomonadati</taxon>
        <taxon>Pseudomonadota</taxon>
        <taxon>Betaproteobacteria</taxon>
        <taxon>Burkholderiales</taxon>
        <taxon>Burkholderiaceae</taxon>
        <taxon>Limnobacter</taxon>
    </lineage>
</organism>
<keyword evidence="10 15" id="KW-0106">Calcium</keyword>
<dbReference type="EMBL" id="JANKHG010000018">
    <property type="protein sequence ID" value="MCR2747099.1"/>
    <property type="molecule type" value="Genomic_DNA"/>
</dbReference>
<protein>
    <recommendedName>
        <fullName evidence="15">Phospholipase A1</fullName>
        <ecNumber evidence="15">3.1.1.32</ecNumber>
        <ecNumber evidence="15">3.1.1.4</ecNumber>
    </recommendedName>
    <alternativeName>
        <fullName evidence="15">Phosphatidylcholine 1-acylhydrolase</fullName>
    </alternativeName>
</protein>
<dbReference type="SUPFAM" id="SSF56931">
    <property type="entry name" value="Outer membrane phospholipase A (OMPLA)"/>
    <property type="match status" value="1"/>
</dbReference>
<keyword evidence="11 15" id="KW-0442">Lipid degradation</keyword>
<dbReference type="EC" id="3.1.1.32" evidence="15"/>
<evidence type="ECO:0000313" key="18">
    <source>
        <dbReference type="Proteomes" id="UP001165267"/>
    </source>
</evidence>
<comment type="function">
    <text evidence="15">Hydrolysis of phosphatidylcholine with phospholipase A2 (EC 3.1.1.4) and phospholipase A1 (EC 3.1.1.32) activities.</text>
</comment>
<feature type="region of interest" description="Disordered" evidence="16">
    <location>
        <begin position="123"/>
        <end position="144"/>
    </location>
</feature>
<dbReference type="CDD" id="cd00541">
    <property type="entry name" value="OMPLA"/>
    <property type="match status" value="1"/>
</dbReference>
<keyword evidence="5" id="KW-1134">Transmembrane beta strand</keyword>
<name>A0ABT1XJR5_9BURK</name>
<dbReference type="Pfam" id="PF02253">
    <property type="entry name" value="PLA1"/>
    <property type="match status" value="1"/>
</dbReference>
<evidence type="ECO:0000256" key="8">
    <source>
        <dbReference type="ARBA" id="ARBA00022729"/>
    </source>
</evidence>
<accession>A0ABT1XJR5</accession>
<keyword evidence="7 15" id="KW-0479">Metal-binding</keyword>
<dbReference type="InterPro" id="IPR036541">
    <property type="entry name" value="PLipase_A1_sf"/>
</dbReference>
<evidence type="ECO:0000313" key="17">
    <source>
        <dbReference type="EMBL" id="MCR2747099.1"/>
    </source>
</evidence>
<evidence type="ECO:0000256" key="15">
    <source>
        <dbReference type="RuleBase" id="RU366027"/>
    </source>
</evidence>
<dbReference type="PANTHER" id="PTHR40457">
    <property type="entry name" value="PHOSPHOLIPASE A1"/>
    <property type="match status" value="1"/>
</dbReference>
<sequence length="362" mass="41356">MNKTIFLTLGLLGVAIQANAQEIQNKTLDEEALRSCLFLEDDQLRLRCFDDATGRSLVVKDGAAPEAAAAIDGGLLLYKSSDDTTLSWLDRRWELAPASKRGTFSIRPYQPVYLLPVFHNKSPNLRPTSPNPDNTVQPGDAPENLDRNELKFQVSLKTKVMENMFGDNGDLWFGYTQSSRWQSFNSDVSRPFRETNYEPELIFTWRSSWTDFAEVTGWEPRLLGLSLNHQSNGRALPLSRSWNRIIGMVGFERENTMVQFRPWLRIEEDAAEDDNPDISEFMGRGDMLLVHKRDGHEYSLLTRHNFRGGDQSRGAVQFDWAFPLTSNLRGHLQYFTGYGESLIDYNYKSDYLGVGLSLVGWY</sequence>
<feature type="signal peptide" evidence="15">
    <location>
        <begin position="1"/>
        <end position="20"/>
    </location>
</feature>
<evidence type="ECO:0000256" key="13">
    <source>
        <dbReference type="ARBA" id="ARBA00023136"/>
    </source>
</evidence>
<gene>
    <name evidence="17" type="ORF">NSP04_10620</name>
</gene>
<evidence type="ECO:0000256" key="7">
    <source>
        <dbReference type="ARBA" id="ARBA00022723"/>
    </source>
</evidence>
<keyword evidence="18" id="KW-1185">Reference proteome</keyword>
<evidence type="ECO:0000256" key="10">
    <source>
        <dbReference type="ARBA" id="ARBA00022837"/>
    </source>
</evidence>
<dbReference type="Gene3D" id="2.40.230.10">
    <property type="entry name" value="Phospholipase A1"/>
    <property type="match status" value="1"/>
</dbReference>
<evidence type="ECO:0000256" key="6">
    <source>
        <dbReference type="ARBA" id="ARBA00022692"/>
    </source>
</evidence>
<comment type="cofactor">
    <cofactor evidence="15">
        <name>Ca(2+)</name>
        <dbReference type="ChEBI" id="CHEBI:29108"/>
    </cofactor>
    <text evidence="15">Binds 1 Ca(2+) ion per monomer. In the dimeric form the Ca(2+) is bound by different amino acids with binding of each Ca(2+) shared with ligands coming from each monomer. The Ca(2+) ion may have a role in catalysis.</text>
</comment>
<comment type="catalytic activity">
    <reaction evidence="1 15">
        <text>a 1,2-diacyl-sn-glycero-3-phosphocholine + H2O = a 2-acyl-sn-glycero-3-phosphocholine + a fatty acid + H(+)</text>
        <dbReference type="Rhea" id="RHEA:18689"/>
        <dbReference type="ChEBI" id="CHEBI:15377"/>
        <dbReference type="ChEBI" id="CHEBI:15378"/>
        <dbReference type="ChEBI" id="CHEBI:28868"/>
        <dbReference type="ChEBI" id="CHEBI:57643"/>
        <dbReference type="ChEBI" id="CHEBI:57875"/>
        <dbReference type="EC" id="3.1.1.32"/>
    </reaction>
</comment>
<comment type="similarity">
    <text evidence="3 15">Belongs to the phospholipase A1 family.</text>
</comment>
<evidence type="ECO:0000256" key="1">
    <source>
        <dbReference type="ARBA" id="ARBA00000111"/>
    </source>
</evidence>
<keyword evidence="12 15" id="KW-0443">Lipid metabolism</keyword>
<keyword evidence="6" id="KW-0812">Transmembrane</keyword>
<keyword evidence="14 15" id="KW-0998">Cell outer membrane</keyword>
<evidence type="ECO:0000256" key="3">
    <source>
        <dbReference type="ARBA" id="ARBA00010525"/>
    </source>
</evidence>
<keyword evidence="13" id="KW-0472">Membrane</keyword>
<comment type="catalytic activity">
    <reaction evidence="2 15">
        <text>a 1,2-diacyl-sn-glycero-3-phosphocholine + H2O = a 1-acyl-sn-glycero-3-phosphocholine + a fatty acid + H(+)</text>
        <dbReference type="Rhea" id="RHEA:15801"/>
        <dbReference type="ChEBI" id="CHEBI:15377"/>
        <dbReference type="ChEBI" id="CHEBI:15378"/>
        <dbReference type="ChEBI" id="CHEBI:28868"/>
        <dbReference type="ChEBI" id="CHEBI:57643"/>
        <dbReference type="ChEBI" id="CHEBI:58168"/>
        <dbReference type="EC" id="3.1.1.4"/>
    </reaction>
</comment>
<comment type="caution">
    <text evidence="17">The sequence shown here is derived from an EMBL/GenBank/DDBJ whole genome shotgun (WGS) entry which is preliminary data.</text>
</comment>
<evidence type="ECO:0000256" key="9">
    <source>
        <dbReference type="ARBA" id="ARBA00022801"/>
    </source>
</evidence>
<feature type="chain" id="PRO_5044954436" description="Phospholipase A1" evidence="15">
    <location>
        <begin position="21"/>
        <end position="362"/>
    </location>
</feature>
<keyword evidence="9 15" id="KW-0378">Hydrolase</keyword>
<evidence type="ECO:0000256" key="12">
    <source>
        <dbReference type="ARBA" id="ARBA00023098"/>
    </source>
</evidence>
<dbReference type="EC" id="3.1.1.4" evidence="15"/>
<dbReference type="PANTHER" id="PTHR40457:SF1">
    <property type="entry name" value="PHOSPHOLIPASE A1"/>
    <property type="match status" value="1"/>
</dbReference>
<evidence type="ECO:0000256" key="2">
    <source>
        <dbReference type="ARBA" id="ARBA00001604"/>
    </source>
</evidence>